<keyword evidence="2" id="KW-0812">Transmembrane</keyword>
<dbReference type="RefSeq" id="XP_038783807.1">
    <property type="nucleotide sequence ID" value="XM_038933842.1"/>
</dbReference>
<feature type="region of interest" description="Disordered" evidence="1">
    <location>
        <begin position="1"/>
        <end position="146"/>
    </location>
</feature>
<feature type="compositionally biased region" description="Basic and acidic residues" evidence="1">
    <location>
        <begin position="743"/>
        <end position="755"/>
    </location>
</feature>
<feature type="compositionally biased region" description="Polar residues" evidence="1">
    <location>
        <begin position="1"/>
        <end position="12"/>
    </location>
</feature>
<evidence type="ECO:0000256" key="2">
    <source>
        <dbReference type="SAM" id="Phobius"/>
    </source>
</evidence>
<evidence type="ECO:0000313" key="5">
    <source>
        <dbReference type="Proteomes" id="UP000596902"/>
    </source>
</evidence>
<dbReference type="EMBL" id="JAAABM010000013">
    <property type="protein sequence ID" value="KAF7673472.1"/>
    <property type="molecule type" value="Genomic_DNA"/>
</dbReference>
<feature type="region of interest" description="Disordered" evidence="1">
    <location>
        <begin position="222"/>
        <end position="250"/>
    </location>
</feature>
<keyword evidence="2" id="KW-1133">Transmembrane helix</keyword>
<accession>A0A8H7EF10</accession>
<feature type="compositionally biased region" description="Low complexity" evidence="1">
    <location>
        <begin position="22"/>
        <end position="61"/>
    </location>
</feature>
<feature type="region of interest" description="Disordered" evidence="1">
    <location>
        <begin position="559"/>
        <end position="591"/>
    </location>
</feature>
<dbReference type="AlphaFoldDB" id="A0A8H7EF10"/>
<proteinExistence type="predicted"/>
<sequence length="1266" mass="137959">MATPQQSITTVNGRRCTRSRARTALTTSKTTETSTAAPPAVTTSTAAEETSQIQTTTAQTSSPPPPPPPSSTAPASTTTPADQPAQQPTAVPTTSTTEVAATSAIGTSTTAPTSSERVTPLALSSSERATAAAQQPPETQAPLGESSPVAVVTLSLSSQVAAASSAVPLTSIPTSSDTEQLAVPTSLVVSSRVPARFTAPAISNGPTQDTSPQLPIETDTRAQPSIVTDSPAQARPQPTTSLVDSTPTGGSAGIIAPEGSTGGDDGPLTFANSGNIGGIIGGVFGGVAALALISILLFFCLRKRKSRPVRWNEKQETGPSFLTRLKTIPSGVGAFVARIKGSEAGPMSNPYQRHAAQASVGSVYSRDSNGRGRSSSEPQGFFGVKRAGSNNSRSSKKSERNLLRKKPSSISSNYRFPGIIEDTGSPNPFADPGPQSKLLVLNPDPRSAPVTPQVPAATADAAPRDPFASVMDPPGAAPAWAQPPTHHHQRTMSSISALSSHPVSSFYTADNPFRDPPYAPPVPTQAVLPSHTRRSSTALPGFNALSTVDATSTFASRDSDIFFGEPGPSRPSTNFFTPAPTGRTVRQSDPFDLDRPEVLGFHSIFNRKDVNGSITRQPTRSKRTSSVGNWGNTATDVNNYGLFPRDSTKQPPWGPNVAYTEFDGDDDLNHFLVIHPFPPLDLRERFYAYKAADEDYKDPDADKSHDYPNWTGRMTCARTWLADCVEKHPDCPASRPSQYISRDNSEVSEHTVTDETETHLPTRLIEIGQPEADRVRLRLRSELDSTSSHYATLSHCWGTSKCLRLTADSFQRLRNGVRILELAKTFQDAIFTASSLDIKFLWIDSFCVFQDSKEDWQQESALMSRVYRHSLLNIAASIATDSEAGCFHERSSTVEPCVVQTTWTDRPNGTYYVYYDSFWEDNFDHMPLNHRAWVVQELALAPRVIHLCGSQMFWECHGLSACETWPSGLPFEMYNLSIRSNRWAAAMKIFGSKRTGETRPLRISPDNNVGVDTLVFRSMWSTIVEEYSKCDLTFPSDKLVALSGIAKHIGQLLDIEYCAGLWKFDLVAGLAWYLKKENDKNILPPTEANPVTYRAPSWSWACLDGPIIPYRPQWLQQHHLVDIIGCDIKTATADRTGAVVDASIQLTGHLATMNLHPDFEEVRDIYFDKGWNTLTDLPPGRLSLDRRPSSSQLHCLPILSMDPYLCALLLIPTGSKRGQFQRVGIFYLQSLALGLKRWKSFSEFENESWLEYESIGDDGRCTITIV</sequence>
<feature type="region of interest" description="Disordered" evidence="1">
    <location>
        <begin position="512"/>
        <end position="534"/>
    </location>
</feature>
<name>A0A8H7EF10_9PLEO</name>
<feature type="region of interest" description="Disordered" evidence="1">
    <location>
        <begin position="344"/>
        <end position="497"/>
    </location>
</feature>
<organism evidence="4 5">
    <name type="scientific">Alternaria burnsii</name>
    <dbReference type="NCBI Taxonomy" id="1187904"/>
    <lineage>
        <taxon>Eukaryota</taxon>
        <taxon>Fungi</taxon>
        <taxon>Dikarya</taxon>
        <taxon>Ascomycota</taxon>
        <taxon>Pezizomycotina</taxon>
        <taxon>Dothideomycetes</taxon>
        <taxon>Pleosporomycetidae</taxon>
        <taxon>Pleosporales</taxon>
        <taxon>Pleosporineae</taxon>
        <taxon>Pleosporaceae</taxon>
        <taxon>Alternaria</taxon>
        <taxon>Alternaria sect. Alternaria</taxon>
    </lineage>
</organism>
<feature type="domain" description="Heterokaryon incompatibility" evidence="3">
    <location>
        <begin position="790"/>
        <end position="937"/>
    </location>
</feature>
<reference evidence="4" key="1">
    <citation type="submission" date="2020-01" db="EMBL/GenBank/DDBJ databases">
        <authorList>
            <person name="Feng Z.H.Z."/>
        </authorList>
    </citation>
    <scope>NUCLEOTIDE SEQUENCE</scope>
    <source>
        <strain evidence="4">CBS107.38</strain>
    </source>
</reference>
<feature type="compositionally biased region" description="Low complexity" evidence="1">
    <location>
        <begin position="448"/>
        <end position="484"/>
    </location>
</feature>
<feature type="compositionally biased region" description="Polar residues" evidence="1">
    <location>
        <begin position="222"/>
        <end position="249"/>
    </location>
</feature>
<protein>
    <recommendedName>
        <fullName evidence="3">Heterokaryon incompatibility domain-containing protein</fullName>
    </recommendedName>
</protein>
<evidence type="ECO:0000256" key="1">
    <source>
        <dbReference type="SAM" id="MobiDB-lite"/>
    </source>
</evidence>
<feature type="region of interest" description="Disordered" evidence="1">
    <location>
        <begin position="733"/>
        <end position="755"/>
    </location>
</feature>
<reference evidence="4" key="2">
    <citation type="submission" date="2020-08" db="EMBL/GenBank/DDBJ databases">
        <title>Draft Genome Sequence of Cumin Blight Pathogen Alternaria burnsii.</title>
        <authorList>
            <person name="Feng Z."/>
        </authorList>
    </citation>
    <scope>NUCLEOTIDE SEQUENCE</scope>
    <source>
        <strain evidence="4">CBS107.38</strain>
    </source>
</reference>
<feature type="compositionally biased region" description="Pro residues" evidence="1">
    <location>
        <begin position="514"/>
        <end position="523"/>
    </location>
</feature>
<dbReference type="Pfam" id="PF06985">
    <property type="entry name" value="HET"/>
    <property type="match status" value="1"/>
</dbReference>
<keyword evidence="5" id="KW-1185">Reference proteome</keyword>
<feature type="compositionally biased region" description="Low complexity" evidence="1">
    <location>
        <begin position="129"/>
        <end position="142"/>
    </location>
</feature>
<feature type="transmembrane region" description="Helical" evidence="2">
    <location>
        <begin position="276"/>
        <end position="301"/>
    </location>
</feature>
<dbReference type="PANTHER" id="PTHR33112:SF11">
    <property type="entry name" value="HETEROKARYON INCOMPATIBILITY DOMAIN-CONTAINING PROTEIN"/>
    <property type="match status" value="1"/>
</dbReference>
<evidence type="ECO:0000313" key="4">
    <source>
        <dbReference type="EMBL" id="KAF7673472.1"/>
    </source>
</evidence>
<feature type="compositionally biased region" description="Low complexity" evidence="1">
    <location>
        <begin position="72"/>
        <end position="115"/>
    </location>
</feature>
<evidence type="ECO:0000259" key="3">
    <source>
        <dbReference type="Pfam" id="PF06985"/>
    </source>
</evidence>
<gene>
    <name evidence="4" type="ORF">GT037_008795</name>
</gene>
<feature type="compositionally biased region" description="Pro residues" evidence="1">
    <location>
        <begin position="62"/>
        <end position="71"/>
    </location>
</feature>
<dbReference type="GeneID" id="62207020"/>
<comment type="caution">
    <text evidence="4">The sequence shown here is derived from an EMBL/GenBank/DDBJ whole genome shotgun (WGS) entry which is preliminary data.</text>
</comment>
<dbReference type="InterPro" id="IPR010730">
    <property type="entry name" value="HET"/>
</dbReference>
<dbReference type="PANTHER" id="PTHR33112">
    <property type="entry name" value="DOMAIN PROTEIN, PUTATIVE-RELATED"/>
    <property type="match status" value="1"/>
</dbReference>
<dbReference type="Proteomes" id="UP000596902">
    <property type="component" value="Unassembled WGS sequence"/>
</dbReference>
<keyword evidence="2" id="KW-0472">Membrane</keyword>
<feature type="compositionally biased region" description="Low complexity" evidence="1">
    <location>
        <begin position="365"/>
        <end position="376"/>
    </location>
</feature>